<evidence type="ECO:0000313" key="3">
    <source>
        <dbReference type="Proteomes" id="UP000319175"/>
    </source>
</evidence>
<organism evidence="2 3">
    <name type="scientific">Flavobacterium microcysteis</name>
    <dbReference type="NCBI Taxonomy" id="2596891"/>
    <lineage>
        <taxon>Bacteria</taxon>
        <taxon>Pseudomonadati</taxon>
        <taxon>Bacteroidota</taxon>
        <taxon>Flavobacteriia</taxon>
        <taxon>Flavobacteriales</taxon>
        <taxon>Flavobacteriaceae</taxon>
        <taxon>Flavobacterium</taxon>
    </lineage>
</organism>
<name>A0A501Q6P9_9FLAO</name>
<comment type="caution">
    <text evidence="2">The sequence shown here is derived from an EMBL/GenBank/DDBJ whole genome shotgun (WGS) entry which is preliminary data.</text>
</comment>
<keyword evidence="1" id="KW-0812">Transmembrane</keyword>
<dbReference type="EMBL" id="VFJE01000054">
    <property type="protein sequence ID" value="TPD68343.1"/>
    <property type="molecule type" value="Genomic_DNA"/>
</dbReference>
<dbReference type="AlphaFoldDB" id="A0A501Q6P9"/>
<keyword evidence="3" id="KW-1185">Reference proteome</keyword>
<keyword evidence="1" id="KW-1133">Transmembrane helix</keyword>
<feature type="transmembrane region" description="Helical" evidence="1">
    <location>
        <begin position="49"/>
        <end position="67"/>
    </location>
</feature>
<dbReference type="OrthoDB" id="1120747at2"/>
<reference evidence="2 3" key="1">
    <citation type="submission" date="2019-06" db="EMBL/GenBank/DDBJ databases">
        <title>Flavobacterium sp. MaA-Y11 from geoumgang.</title>
        <authorList>
            <person name="Jeong S."/>
        </authorList>
    </citation>
    <scope>NUCLEOTIDE SEQUENCE [LARGE SCALE GENOMIC DNA]</scope>
    <source>
        <strain evidence="2 3">MaA-Y11</strain>
    </source>
</reference>
<reference evidence="2 3" key="2">
    <citation type="submission" date="2019-06" db="EMBL/GenBank/DDBJ databases">
        <authorList>
            <person name="Seo Y."/>
        </authorList>
    </citation>
    <scope>NUCLEOTIDE SEQUENCE [LARGE SCALE GENOMIC DNA]</scope>
    <source>
        <strain evidence="2 3">MaA-Y11</strain>
    </source>
</reference>
<dbReference type="RefSeq" id="WP_140000794.1">
    <property type="nucleotide sequence ID" value="NZ_VFJE01000054.1"/>
</dbReference>
<keyword evidence="1" id="KW-0472">Membrane</keyword>
<proteinExistence type="predicted"/>
<accession>A0A501Q6P9</accession>
<evidence type="ECO:0000313" key="2">
    <source>
        <dbReference type="EMBL" id="TPD68343.1"/>
    </source>
</evidence>
<protein>
    <submittedName>
        <fullName evidence="2">Uncharacterized protein</fullName>
    </submittedName>
</protein>
<dbReference type="Proteomes" id="UP000319175">
    <property type="component" value="Unassembled WGS sequence"/>
</dbReference>
<sequence>MTDNQLYDFFKTRSNSFDEMPSDILWNKINKELRPETSPISNNAILKKIALLILAIALVLLLIYLFSDKSEQTPSPVKKETITKDKGIVKIDNNRNIQENIEKATSDTTKRKRIPFKRISLLPAKQVVPIPSNSMTILPDSIKIINPAVNDTLKHKPQILGHRYLYESKEQLTKEEFDLFVQEVLKENELQYGRLLVIKSKGHIPVRKLIKKTPKGIQLTDDKVNLSPKPVFFRGRIIVDTISNAKRDSIPKVKANK</sequence>
<gene>
    <name evidence="2" type="ORF">FJA49_09770</name>
</gene>
<evidence type="ECO:0000256" key="1">
    <source>
        <dbReference type="SAM" id="Phobius"/>
    </source>
</evidence>